<dbReference type="Pfam" id="PF08281">
    <property type="entry name" value="Sigma70_r4_2"/>
    <property type="match status" value="1"/>
</dbReference>
<evidence type="ECO:0000259" key="1">
    <source>
        <dbReference type="Pfam" id="PF08281"/>
    </source>
</evidence>
<reference evidence="2 3" key="1">
    <citation type="submission" date="2016-02" db="EMBL/GenBank/DDBJ databases">
        <authorList>
            <person name="Wen L."/>
            <person name="He K."/>
            <person name="Yang H."/>
        </authorList>
    </citation>
    <scope>NUCLEOTIDE SEQUENCE [LARGE SCALE GENOMIC DNA]</scope>
    <source>
        <strain evidence="2 3">CD09_2</strain>
    </source>
</reference>
<proteinExistence type="predicted"/>
<evidence type="ECO:0000313" key="2">
    <source>
        <dbReference type="EMBL" id="OAH43193.1"/>
    </source>
</evidence>
<dbReference type="Proteomes" id="UP000077262">
    <property type="component" value="Unassembled WGS sequence"/>
</dbReference>
<name>A0A177JPU2_SPHYA</name>
<dbReference type="InterPro" id="IPR013249">
    <property type="entry name" value="RNA_pol_sigma70_r4_t2"/>
</dbReference>
<comment type="caution">
    <text evidence="2">The sequence shown here is derived from an EMBL/GenBank/DDBJ whole genome shotgun (WGS) entry which is preliminary data.</text>
</comment>
<protein>
    <submittedName>
        <fullName evidence="2">RNA polymerase subunit sigma</fullName>
    </submittedName>
</protein>
<dbReference type="InterPro" id="IPR013324">
    <property type="entry name" value="RNA_pol_sigma_r3/r4-like"/>
</dbReference>
<dbReference type="OrthoDB" id="7477632at2"/>
<dbReference type="RefSeq" id="WP_081261007.1">
    <property type="nucleotide sequence ID" value="NZ_LSTR01000036.1"/>
</dbReference>
<dbReference type="Gene3D" id="1.10.10.10">
    <property type="entry name" value="Winged helix-like DNA-binding domain superfamily/Winged helix DNA-binding domain"/>
    <property type="match status" value="1"/>
</dbReference>
<dbReference type="AlphaFoldDB" id="A0A177JPU2"/>
<gene>
    <name evidence="2" type="ORF">AX777_16125</name>
</gene>
<dbReference type="SUPFAM" id="SSF88659">
    <property type="entry name" value="Sigma3 and sigma4 domains of RNA polymerase sigma factors"/>
    <property type="match status" value="1"/>
</dbReference>
<dbReference type="EMBL" id="LSTR01000036">
    <property type="protein sequence ID" value="OAH43193.1"/>
    <property type="molecule type" value="Genomic_DNA"/>
</dbReference>
<dbReference type="InterPro" id="IPR036388">
    <property type="entry name" value="WH-like_DNA-bd_sf"/>
</dbReference>
<dbReference type="GO" id="GO:0016987">
    <property type="term" value="F:sigma factor activity"/>
    <property type="evidence" value="ECO:0007669"/>
    <property type="project" value="InterPro"/>
</dbReference>
<sequence length="95" mass="11058">MTEARAREALRRTLAKASERDMHVDVDPAILDRLEDAIRRLSRLQREIMLAVRLDDMDYAQIAERTGLSQRQVEAMMVRALINFQRNLADPDRHA</sequence>
<evidence type="ECO:0000313" key="3">
    <source>
        <dbReference type="Proteomes" id="UP000077262"/>
    </source>
</evidence>
<dbReference type="GO" id="GO:0003677">
    <property type="term" value="F:DNA binding"/>
    <property type="evidence" value="ECO:0007669"/>
    <property type="project" value="InterPro"/>
</dbReference>
<organism evidence="2 3">
    <name type="scientific">Sphingobium yanoikuyae</name>
    <name type="common">Sphingomonas yanoikuyae</name>
    <dbReference type="NCBI Taxonomy" id="13690"/>
    <lineage>
        <taxon>Bacteria</taxon>
        <taxon>Pseudomonadati</taxon>
        <taxon>Pseudomonadota</taxon>
        <taxon>Alphaproteobacteria</taxon>
        <taxon>Sphingomonadales</taxon>
        <taxon>Sphingomonadaceae</taxon>
        <taxon>Sphingobium</taxon>
    </lineage>
</organism>
<feature type="domain" description="RNA polymerase sigma factor 70 region 4 type 2" evidence="1">
    <location>
        <begin position="32"/>
        <end position="81"/>
    </location>
</feature>
<dbReference type="GO" id="GO:0006352">
    <property type="term" value="P:DNA-templated transcription initiation"/>
    <property type="evidence" value="ECO:0007669"/>
    <property type="project" value="InterPro"/>
</dbReference>
<accession>A0A177JPU2</accession>